<proteinExistence type="predicted"/>
<dbReference type="EMBL" id="PKPP01013074">
    <property type="protein sequence ID" value="PWA41440.1"/>
    <property type="molecule type" value="Genomic_DNA"/>
</dbReference>
<sequence length="401" mass="45517">MWPFGGRFYWGSKTRTKKGIVVAFAWMSSEDKYLKNYVDLYSSIGFDSLVCHSQFFNLLFPNKAKLFAQDILNELVKELKIRLCPVVFASFSGGSKSCMYKALQLMDSRGESQGNLDDYRLVKDCLSGHIFDSSPVDFTSDIGAQFVLDPSILKLSRPPLIATWIANGISSSLDALFLTKLESQRAEYWQTLYSTIGLRAPYLILCSENDNLTPYHIVCNFAQRLVRLGGDVKFVKWSSSPHVGHYRHYPDEYKVAVTELLTKAVSVYSERTQQVGASHSQSPEVVNHLREAVSSSNQYQSFHRITQELNDHFVVSGSVEYHEGRDTGSIQDEQRERFILRSSLLNVNANGNFGQIVFDVCVPKNVEDWDLKSSSSSFSKFVSGRRHSHIHLIKCIQRSRL</sequence>
<dbReference type="InterPro" id="IPR029058">
    <property type="entry name" value="AB_hydrolase_fold"/>
</dbReference>
<keyword evidence="2" id="KW-1185">Reference proteome</keyword>
<dbReference type="InterPro" id="IPR008547">
    <property type="entry name" value="DUF829_TMEM53"/>
</dbReference>
<organism evidence="1 2">
    <name type="scientific">Artemisia annua</name>
    <name type="common">Sweet wormwood</name>
    <dbReference type="NCBI Taxonomy" id="35608"/>
    <lineage>
        <taxon>Eukaryota</taxon>
        <taxon>Viridiplantae</taxon>
        <taxon>Streptophyta</taxon>
        <taxon>Embryophyta</taxon>
        <taxon>Tracheophyta</taxon>
        <taxon>Spermatophyta</taxon>
        <taxon>Magnoliopsida</taxon>
        <taxon>eudicotyledons</taxon>
        <taxon>Gunneridae</taxon>
        <taxon>Pentapetalae</taxon>
        <taxon>asterids</taxon>
        <taxon>campanulids</taxon>
        <taxon>Asterales</taxon>
        <taxon>Asteraceae</taxon>
        <taxon>Asteroideae</taxon>
        <taxon>Anthemideae</taxon>
        <taxon>Artemisiinae</taxon>
        <taxon>Artemisia</taxon>
    </lineage>
</organism>
<dbReference type="AlphaFoldDB" id="A0A2U1KXI5"/>
<gene>
    <name evidence="1" type="ORF">CTI12_AA553840</name>
</gene>
<evidence type="ECO:0000313" key="2">
    <source>
        <dbReference type="Proteomes" id="UP000245207"/>
    </source>
</evidence>
<dbReference type="SUPFAM" id="SSF53474">
    <property type="entry name" value="alpha/beta-Hydrolases"/>
    <property type="match status" value="1"/>
</dbReference>
<protein>
    <recommendedName>
        <fullName evidence="3">Alpha/Beta hydrolase fold protein</fullName>
    </recommendedName>
</protein>
<dbReference type="Pfam" id="PF05705">
    <property type="entry name" value="DUF829"/>
    <property type="match status" value="1"/>
</dbReference>
<evidence type="ECO:0000313" key="1">
    <source>
        <dbReference type="EMBL" id="PWA41440.1"/>
    </source>
</evidence>
<evidence type="ECO:0008006" key="3">
    <source>
        <dbReference type="Google" id="ProtNLM"/>
    </source>
</evidence>
<dbReference type="OrthoDB" id="77878at2759"/>
<reference evidence="1 2" key="1">
    <citation type="journal article" date="2018" name="Mol. Plant">
        <title>The genome of Artemisia annua provides insight into the evolution of Asteraceae family and artemisinin biosynthesis.</title>
        <authorList>
            <person name="Shen Q."/>
            <person name="Zhang L."/>
            <person name="Liao Z."/>
            <person name="Wang S."/>
            <person name="Yan T."/>
            <person name="Shi P."/>
            <person name="Liu M."/>
            <person name="Fu X."/>
            <person name="Pan Q."/>
            <person name="Wang Y."/>
            <person name="Lv Z."/>
            <person name="Lu X."/>
            <person name="Zhang F."/>
            <person name="Jiang W."/>
            <person name="Ma Y."/>
            <person name="Chen M."/>
            <person name="Hao X."/>
            <person name="Li L."/>
            <person name="Tang Y."/>
            <person name="Lv G."/>
            <person name="Zhou Y."/>
            <person name="Sun X."/>
            <person name="Brodelius P.E."/>
            <person name="Rose J.K.C."/>
            <person name="Tang K."/>
        </authorList>
    </citation>
    <scope>NUCLEOTIDE SEQUENCE [LARGE SCALE GENOMIC DNA]</scope>
    <source>
        <strain evidence="2">cv. Huhao1</strain>
        <tissue evidence="1">Leaf</tissue>
    </source>
</reference>
<dbReference type="Proteomes" id="UP000245207">
    <property type="component" value="Unassembled WGS sequence"/>
</dbReference>
<accession>A0A2U1KXI5</accession>
<comment type="caution">
    <text evidence="1">The sequence shown here is derived from an EMBL/GenBank/DDBJ whole genome shotgun (WGS) entry which is preliminary data.</text>
</comment>
<name>A0A2U1KXI5_ARTAN</name>
<dbReference type="PANTHER" id="PTHR12265:SF0">
    <property type="entry name" value="EXPRESSED PROTEIN"/>
    <property type="match status" value="1"/>
</dbReference>
<dbReference type="PANTHER" id="PTHR12265">
    <property type="entry name" value="TRANSMEMBRANE PROTEIN 53"/>
    <property type="match status" value="1"/>
</dbReference>